<proteinExistence type="predicted"/>
<dbReference type="EMBL" id="HBGO01000528">
    <property type="protein sequence ID" value="CAD9319041.1"/>
    <property type="molecule type" value="Transcribed_RNA"/>
</dbReference>
<reference evidence="1" key="1">
    <citation type="submission" date="2021-01" db="EMBL/GenBank/DDBJ databases">
        <authorList>
            <person name="Corre E."/>
            <person name="Pelletier E."/>
            <person name="Niang G."/>
            <person name="Scheremetjew M."/>
            <person name="Finn R."/>
            <person name="Kale V."/>
            <person name="Holt S."/>
            <person name="Cochrane G."/>
            <person name="Meng A."/>
            <person name="Brown T."/>
            <person name="Cohen L."/>
        </authorList>
    </citation>
    <scope>NUCLEOTIDE SEQUENCE</scope>
    <source>
        <strain evidence="1">Grunow 1884</strain>
    </source>
</reference>
<gene>
    <name evidence="1" type="ORF">OSIN01602_LOCUS277</name>
</gene>
<accession>A0A7S1YTB9</accession>
<evidence type="ECO:0000313" key="1">
    <source>
        <dbReference type="EMBL" id="CAD9319041.1"/>
    </source>
</evidence>
<sequence length="118" mass="13041">MVVASDCCTTPPILCSVVMNRTCIEVIAFKHVVADNKAYNSLTQNGDSFHPATVNPTPIITNMTRPKTFRTQQMQVSNIVMPMPHVPIRAPTLVFRNMSIIPPQIAVPWYPALATHAL</sequence>
<name>A0A7S1YTB9_TRICV</name>
<organism evidence="1">
    <name type="scientific">Trieres chinensis</name>
    <name type="common">Marine centric diatom</name>
    <name type="synonym">Odontella sinensis</name>
    <dbReference type="NCBI Taxonomy" id="1514140"/>
    <lineage>
        <taxon>Eukaryota</taxon>
        <taxon>Sar</taxon>
        <taxon>Stramenopiles</taxon>
        <taxon>Ochrophyta</taxon>
        <taxon>Bacillariophyta</taxon>
        <taxon>Mediophyceae</taxon>
        <taxon>Biddulphiophycidae</taxon>
        <taxon>Eupodiscales</taxon>
        <taxon>Parodontellaceae</taxon>
        <taxon>Trieres</taxon>
    </lineage>
</organism>
<dbReference type="AlphaFoldDB" id="A0A7S1YTB9"/>
<protein>
    <submittedName>
        <fullName evidence="1">Uncharacterized protein</fullName>
    </submittedName>
</protein>